<evidence type="ECO:0000313" key="7">
    <source>
        <dbReference type="EMBL" id="TSJ42469.1"/>
    </source>
</evidence>
<dbReference type="GO" id="GO:0016787">
    <property type="term" value="F:hydrolase activity"/>
    <property type="evidence" value="ECO:0007669"/>
    <property type="project" value="UniProtKB-KW"/>
</dbReference>
<comment type="similarity">
    <text evidence="1">Belongs to the EndA/NucM nuclease family.</text>
</comment>
<dbReference type="GO" id="GO:0004518">
    <property type="term" value="F:nuclease activity"/>
    <property type="evidence" value="ECO:0007669"/>
    <property type="project" value="UniProtKB-KW"/>
</dbReference>
<dbReference type="InterPro" id="IPR007346">
    <property type="entry name" value="Endonuclease-I"/>
</dbReference>
<dbReference type="NCBIfam" id="NF012200">
    <property type="entry name" value="choice_anch_D"/>
    <property type="match status" value="1"/>
</dbReference>
<feature type="chain" id="PRO_5021957625" evidence="5">
    <location>
        <begin position="26"/>
        <end position="723"/>
    </location>
</feature>
<reference evidence="7 8" key="1">
    <citation type="submission" date="2019-07" db="EMBL/GenBank/DDBJ databases">
        <authorList>
            <person name="Huq M.A."/>
        </authorList>
    </citation>
    <scope>NUCLEOTIDE SEQUENCE [LARGE SCALE GENOMIC DNA]</scope>
    <source>
        <strain evidence="7 8">MAH-3</strain>
    </source>
</reference>
<organism evidence="7 8">
    <name type="scientific">Fluviicola chungangensis</name>
    <dbReference type="NCBI Taxonomy" id="2597671"/>
    <lineage>
        <taxon>Bacteria</taxon>
        <taxon>Pseudomonadati</taxon>
        <taxon>Bacteroidota</taxon>
        <taxon>Flavobacteriia</taxon>
        <taxon>Flavobacteriales</taxon>
        <taxon>Crocinitomicaceae</taxon>
        <taxon>Fluviicola</taxon>
    </lineage>
</organism>
<protein>
    <submittedName>
        <fullName evidence="7">Choice-of-anchor D domain-containing protein</fullName>
    </submittedName>
</protein>
<evidence type="ECO:0000256" key="5">
    <source>
        <dbReference type="SAM" id="SignalP"/>
    </source>
</evidence>
<dbReference type="PANTHER" id="PTHR33607:SF2">
    <property type="entry name" value="ENDONUCLEASE-1"/>
    <property type="match status" value="1"/>
</dbReference>
<dbReference type="EMBL" id="VLPL01000005">
    <property type="protein sequence ID" value="TSJ42469.1"/>
    <property type="molecule type" value="Genomic_DNA"/>
</dbReference>
<dbReference type="Pfam" id="PF18962">
    <property type="entry name" value="Por_Secre_tail"/>
    <property type="match status" value="1"/>
</dbReference>
<dbReference type="OrthoDB" id="5485925at2"/>
<name>A0A556MRR5_9FLAO</name>
<keyword evidence="4" id="KW-0378">Hydrolase</keyword>
<keyword evidence="8" id="KW-1185">Reference proteome</keyword>
<dbReference type="SUPFAM" id="SSF54060">
    <property type="entry name" value="His-Me finger endonucleases"/>
    <property type="match status" value="1"/>
</dbReference>
<dbReference type="Gene3D" id="2.60.40.10">
    <property type="entry name" value="Immunoglobulins"/>
    <property type="match status" value="2"/>
</dbReference>
<dbReference type="InterPro" id="IPR026444">
    <property type="entry name" value="Secre_tail"/>
</dbReference>
<gene>
    <name evidence="7" type="ORF">FO442_11930</name>
</gene>
<dbReference type="Pfam" id="PF04231">
    <property type="entry name" value="Endonuclease_1"/>
    <property type="match status" value="1"/>
</dbReference>
<dbReference type="PANTHER" id="PTHR33607">
    <property type="entry name" value="ENDONUCLEASE-1"/>
    <property type="match status" value="1"/>
</dbReference>
<comment type="caution">
    <text evidence="7">The sequence shown here is derived from an EMBL/GenBank/DDBJ whole genome shotgun (WGS) entry which is preliminary data.</text>
</comment>
<keyword evidence="3 5" id="KW-0732">Signal</keyword>
<accession>A0A556MRR5</accession>
<evidence type="ECO:0000256" key="3">
    <source>
        <dbReference type="ARBA" id="ARBA00022729"/>
    </source>
</evidence>
<evidence type="ECO:0000259" key="6">
    <source>
        <dbReference type="Pfam" id="PF18962"/>
    </source>
</evidence>
<dbReference type="InterPro" id="IPR013783">
    <property type="entry name" value="Ig-like_fold"/>
</dbReference>
<feature type="domain" description="Secretion system C-terminal sorting" evidence="6">
    <location>
        <begin position="651"/>
        <end position="721"/>
    </location>
</feature>
<proteinExistence type="inferred from homology"/>
<dbReference type="InterPro" id="IPR044925">
    <property type="entry name" value="His-Me_finger_sf"/>
</dbReference>
<dbReference type="Proteomes" id="UP000316008">
    <property type="component" value="Unassembled WGS sequence"/>
</dbReference>
<evidence type="ECO:0000313" key="8">
    <source>
        <dbReference type="Proteomes" id="UP000316008"/>
    </source>
</evidence>
<dbReference type="SUPFAM" id="SSF49265">
    <property type="entry name" value="Fibronectin type III"/>
    <property type="match status" value="1"/>
</dbReference>
<evidence type="ECO:0000256" key="2">
    <source>
        <dbReference type="ARBA" id="ARBA00022722"/>
    </source>
</evidence>
<dbReference type="AlphaFoldDB" id="A0A556MRR5"/>
<evidence type="ECO:0000256" key="1">
    <source>
        <dbReference type="ARBA" id="ARBA00006429"/>
    </source>
</evidence>
<feature type="signal peptide" evidence="5">
    <location>
        <begin position="1"/>
        <end position="25"/>
    </location>
</feature>
<keyword evidence="2" id="KW-0540">Nuclease</keyword>
<dbReference type="InterPro" id="IPR036116">
    <property type="entry name" value="FN3_sf"/>
</dbReference>
<sequence length="723" mass="78051">MRTMRKSIFLVLLSAFAYSVSLAQAVLPTSWSFTTTTLPTGWTESGTAFYTASGNTPPAMKFDGTGDYLIINFASAPGALTYYLAGNSFSGGTFTVEESADGTTYTALHTHTTPPAGVYQMYTDNPNSLTRFIRFIYTNKVSGNIGLDDVGIAVGAATPAQEINVKYGSTTIVSGGTQLVNSPVSTMTPIVFTVENLGTTNTLNISSAVISGADAADFSVASFPSTVAATANQSLTVNFTPSVAGNRNAVLTINNDDADEAAYVINLYGIGGNLATEPASQPTNLVFSNVKSYRLTAGFTPATAEGYVVLRKKGSAITGVPVDGTVYQRGDIVGDGQVVYSGTATSFTPNNIVASTGYYFAVYSYNGPGTYRNYNTTAPLTGNVTSSGSMMPAGYYSSISTSSPTFVTDLHNLTNPHNMQFYSNYGPLMVAKFASRDTTLNRRVVTCVYSGENIIYTEPFDFTATGTSREHTYCHSWMPTYDASALPEYNDYHHLFPTNQNDANALRSNYPLGKVVTPTTTYLGCKFGFDANGHKVFEPRDEHKGDAARAMMYEAICYTTVSGNNWGFPNPISGSIPYGQDQAILKQWNLQDLPDSWEISRNDYIDSLQQNRNPFVDNPNFACFVNFTNVSYESLGCTADVEEALLNGFVLYPNPSTNTLYMNVDATTITGYEIISMDGKVVKSADAINQVLIELNIQDLKTGSYLVKVRTPYGTTQKTIVKN</sequence>
<evidence type="ECO:0000256" key="4">
    <source>
        <dbReference type="ARBA" id="ARBA00022801"/>
    </source>
</evidence>
<dbReference type="NCBIfam" id="TIGR04183">
    <property type="entry name" value="Por_Secre_tail"/>
    <property type="match status" value="1"/>
</dbReference>